<dbReference type="PROSITE" id="PS01021">
    <property type="entry name" value="COPROGEN_OXIDASE"/>
    <property type="match status" value="1"/>
</dbReference>
<reference evidence="10 11" key="1">
    <citation type="submission" date="2019-05" db="EMBL/GenBank/DDBJ databases">
        <authorList>
            <person name="Zhou X."/>
        </authorList>
    </citation>
    <scope>NUCLEOTIDE SEQUENCE [LARGE SCALE GENOMIC DNA]</scope>
    <source>
        <strain evidence="10 11">DSM 432</strain>
    </source>
</reference>
<feature type="site" description="Important for dimerization" evidence="9">
    <location>
        <position position="208"/>
    </location>
</feature>
<evidence type="ECO:0000256" key="7">
    <source>
        <dbReference type="ARBA" id="ARBA00023133"/>
    </source>
</evidence>
<evidence type="ECO:0000256" key="1">
    <source>
        <dbReference type="ARBA" id="ARBA00005168"/>
    </source>
</evidence>
<name>A0A6C1KKY6_XANAU</name>
<dbReference type="InterPro" id="IPR001260">
    <property type="entry name" value="Coprogen_oxidase_aer"/>
</dbReference>
<comment type="pathway">
    <text evidence="1 9">Porphyrin-containing compound metabolism; protoporphyrin-IX biosynthesis; protoporphyrinogen-IX from coproporphyrinogen-III (O2 route): step 1/1.</text>
</comment>
<dbReference type="NCBIfam" id="NF003727">
    <property type="entry name" value="PRK05330.1"/>
    <property type="match status" value="1"/>
</dbReference>
<feature type="binding site" evidence="9">
    <location>
        <position position="126"/>
    </location>
    <ligand>
        <name>substrate</name>
    </ligand>
</feature>
<dbReference type="PANTHER" id="PTHR10755:SF0">
    <property type="entry name" value="OXYGEN-DEPENDENT COPROPORPHYRINOGEN-III OXIDASE, MITOCHONDRIAL"/>
    <property type="match status" value="1"/>
</dbReference>
<keyword evidence="7 9" id="KW-0350">Heme biosynthesis</keyword>
<dbReference type="GeneID" id="95772210"/>
<protein>
    <recommendedName>
        <fullName evidence="9">Oxygen-dependent coproporphyrinogen-III oxidase</fullName>
        <shortName evidence="9">CPO</shortName>
        <shortName evidence="9">Coprogen oxidase</shortName>
        <shortName evidence="9">Coproporphyrinogenase</shortName>
        <ecNumber evidence="9">1.3.3.3</ecNumber>
    </recommendedName>
</protein>
<feature type="binding site" evidence="9">
    <location>
        <position position="178"/>
    </location>
    <ligand>
        <name>a divalent metal cation</name>
        <dbReference type="ChEBI" id="CHEBI:60240"/>
    </ligand>
</feature>
<feature type="binding site" evidence="9">
    <location>
        <position position="130"/>
    </location>
    <ligand>
        <name>a divalent metal cation</name>
        <dbReference type="ChEBI" id="CHEBI:60240"/>
    </ligand>
</feature>
<feature type="active site" description="Proton donor" evidence="9">
    <location>
        <position position="140"/>
    </location>
</feature>
<dbReference type="OrthoDB" id="9777553at2"/>
<feature type="binding site" evidence="9">
    <location>
        <position position="140"/>
    </location>
    <ligand>
        <name>a divalent metal cation</name>
        <dbReference type="ChEBI" id="CHEBI:60240"/>
    </ligand>
</feature>
<feature type="binding site" evidence="9">
    <location>
        <begin position="142"/>
        <end position="144"/>
    </location>
    <ligand>
        <name>substrate</name>
    </ligand>
</feature>
<evidence type="ECO:0000256" key="8">
    <source>
        <dbReference type="ARBA" id="ARBA00023244"/>
    </source>
</evidence>
<dbReference type="GO" id="GO:0042803">
    <property type="term" value="F:protein homodimerization activity"/>
    <property type="evidence" value="ECO:0007669"/>
    <property type="project" value="UniProtKB-UniRule"/>
</dbReference>
<dbReference type="UniPathway" id="UPA00251">
    <property type="reaction ID" value="UER00322"/>
</dbReference>
<dbReference type="FunFam" id="3.40.1500.10:FF:000005">
    <property type="entry name" value="Oxygen-dependent coproporphyrinogen-III oxidase"/>
    <property type="match status" value="1"/>
</dbReference>
<dbReference type="EC" id="1.3.3.3" evidence="9"/>
<sequence length="313" mass="34784">MCPSPSTPDTAPAVQADALLEERRARARTWFEDLQGRIIAAFEALEDEADGALYAGAPGRFDRTPWSRADHTGAPGGGGTMALMRGRLFEKVGVHTSTVFGEFAPEFRSQIPGAAEDPRFWASGISLIAHMANPHVPAVHMNTRFVVTTKAWFGGGADLTPVLDHRRTQDDPDTQAFHAAMRAACTGYKVADYDRYKTWCDDYFFLKHRNEMRGIGGIFYDYLDSASSGTGTWEEDFAFTRDVGLAFLDIYPKLVRANMGQPWNAAEREEQLVRRGRYVEFNLLYDRGTIFGLKTGGNVDSILSSMPPVVKWP</sequence>
<dbReference type="InterPro" id="IPR036406">
    <property type="entry name" value="Coprogen_oxidase_aer_sf"/>
</dbReference>
<dbReference type="PRINTS" id="PR00073">
    <property type="entry name" value="COPRGNOXDASE"/>
</dbReference>
<dbReference type="AlphaFoldDB" id="A0A6C1KKY6"/>
<evidence type="ECO:0000313" key="10">
    <source>
        <dbReference type="EMBL" id="TLX44825.1"/>
    </source>
</evidence>
<dbReference type="HAMAP" id="MF_00333">
    <property type="entry name" value="Coprogen_oxidas"/>
    <property type="match status" value="1"/>
</dbReference>
<dbReference type="Proteomes" id="UP000305131">
    <property type="component" value="Unassembled WGS sequence"/>
</dbReference>
<dbReference type="SUPFAM" id="SSF102886">
    <property type="entry name" value="Coproporphyrinogen III oxidase"/>
    <property type="match status" value="1"/>
</dbReference>
<dbReference type="GO" id="GO:0004109">
    <property type="term" value="F:coproporphyrinogen oxidase activity"/>
    <property type="evidence" value="ECO:0007669"/>
    <property type="project" value="UniProtKB-UniRule"/>
</dbReference>
<gene>
    <name evidence="9 10" type="primary">hemF</name>
    <name evidence="10" type="ORF">FBQ73_01890</name>
</gene>
<dbReference type="GO" id="GO:0006782">
    <property type="term" value="P:protoporphyrinogen IX biosynthetic process"/>
    <property type="evidence" value="ECO:0007669"/>
    <property type="project" value="UniProtKB-UniRule"/>
</dbReference>
<accession>A0A6C1KKY6</accession>
<evidence type="ECO:0000256" key="6">
    <source>
        <dbReference type="ARBA" id="ARBA00023002"/>
    </source>
</evidence>
<comment type="subunit">
    <text evidence="3 9">Homodimer.</text>
</comment>
<comment type="similarity">
    <text evidence="2 9">Belongs to the aerobic coproporphyrinogen-III oxidase family.</text>
</comment>
<dbReference type="Pfam" id="PF01218">
    <property type="entry name" value="Coprogen_oxidas"/>
    <property type="match status" value="1"/>
</dbReference>
<proteinExistence type="inferred from homology"/>
<evidence type="ECO:0000256" key="4">
    <source>
        <dbReference type="ARBA" id="ARBA00022490"/>
    </source>
</evidence>
<dbReference type="RefSeq" id="WP_138397826.1">
    <property type="nucleotide sequence ID" value="NZ_JBAFVI010000009.1"/>
</dbReference>
<evidence type="ECO:0000256" key="3">
    <source>
        <dbReference type="ARBA" id="ARBA00011738"/>
    </source>
</evidence>
<dbReference type="GO" id="GO:0005737">
    <property type="term" value="C:cytoplasm"/>
    <property type="evidence" value="ECO:0007669"/>
    <property type="project" value="UniProtKB-SubCell"/>
</dbReference>
<dbReference type="GO" id="GO:0046872">
    <property type="term" value="F:metal ion binding"/>
    <property type="evidence" value="ECO:0007669"/>
    <property type="project" value="UniProtKB-KW"/>
</dbReference>
<evidence type="ECO:0000256" key="2">
    <source>
        <dbReference type="ARBA" id="ARBA00010644"/>
    </source>
</evidence>
<dbReference type="PIRSF" id="PIRSF000166">
    <property type="entry name" value="Coproporphyri_ox"/>
    <property type="match status" value="1"/>
</dbReference>
<comment type="caution">
    <text evidence="10">The sequence shown here is derived from an EMBL/GenBank/DDBJ whole genome shotgun (WGS) entry which is preliminary data.</text>
</comment>
<organism evidence="10 11">
    <name type="scientific">Xanthobacter autotrophicus</name>
    <dbReference type="NCBI Taxonomy" id="280"/>
    <lineage>
        <taxon>Bacteria</taxon>
        <taxon>Pseudomonadati</taxon>
        <taxon>Pseudomonadota</taxon>
        <taxon>Alphaproteobacteria</taxon>
        <taxon>Hyphomicrobiales</taxon>
        <taxon>Xanthobacteraceae</taxon>
        <taxon>Xanthobacter</taxon>
    </lineage>
</organism>
<comment type="catalytic activity">
    <reaction evidence="9">
        <text>coproporphyrinogen III + O2 + 2 H(+) = protoporphyrinogen IX + 2 CO2 + 2 H2O</text>
        <dbReference type="Rhea" id="RHEA:18257"/>
        <dbReference type="ChEBI" id="CHEBI:15377"/>
        <dbReference type="ChEBI" id="CHEBI:15378"/>
        <dbReference type="ChEBI" id="CHEBI:15379"/>
        <dbReference type="ChEBI" id="CHEBI:16526"/>
        <dbReference type="ChEBI" id="CHEBI:57307"/>
        <dbReference type="ChEBI" id="CHEBI:57309"/>
        <dbReference type="EC" id="1.3.3.3"/>
    </reaction>
</comment>
<feature type="binding site" evidence="9">
    <location>
        <position position="208"/>
    </location>
    <ligand>
        <name>a divalent metal cation</name>
        <dbReference type="ChEBI" id="CHEBI:60240"/>
    </ligand>
</feature>
<keyword evidence="4 9" id="KW-0963">Cytoplasm</keyword>
<comment type="function">
    <text evidence="9">Involved in the heme biosynthesis. Catalyzes the aerobic oxidative decarboxylation of propionate groups of rings A and B of coproporphyrinogen-III to yield the vinyl groups in protoporphyrinogen-IX.</text>
</comment>
<evidence type="ECO:0000256" key="9">
    <source>
        <dbReference type="HAMAP-Rule" id="MF_00333"/>
    </source>
</evidence>
<comment type="subcellular location">
    <subcellularLocation>
        <location evidence="9">Cytoplasm</location>
    </subcellularLocation>
</comment>
<evidence type="ECO:0000256" key="5">
    <source>
        <dbReference type="ARBA" id="ARBA00022723"/>
    </source>
</evidence>
<evidence type="ECO:0000313" key="11">
    <source>
        <dbReference type="Proteomes" id="UP000305131"/>
    </source>
</evidence>
<feature type="binding site" evidence="9">
    <location>
        <begin position="296"/>
        <end position="298"/>
    </location>
    <ligand>
        <name>substrate</name>
    </ligand>
</feature>
<feature type="region of interest" description="Important for dimerization" evidence="9">
    <location>
        <begin position="278"/>
        <end position="313"/>
    </location>
</feature>
<keyword evidence="5 9" id="KW-0479">Metal-binding</keyword>
<keyword evidence="8 9" id="KW-0627">Porphyrin biosynthesis</keyword>
<comment type="cofactor">
    <cofactor evidence="9">
        <name>a divalent metal cation</name>
        <dbReference type="ChEBI" id="CHEBI:60240"/>
    </cofactor>
</comment>
<dbReference type="InterPro" id="IPR018375">
    <property type="entry name" value="Coprogen_oxidase_CS"/>
</dbReference>
<keyword evidence="6 9" id="KW-0560">Oxidoreductase</keyword>
<dbReference type="Gene3D" id="3.40.1500.10">
    <property type="entry name" value="Coproporphyrinogen III oxidase, aerobic"/>
    <property type="match status" value="1"/>
</dbReference>
<dbReference type="EMBL" id="VAUP01000004">
    <property type="protein sequence ID" value="TLX44825.1"/>
    <property type="molecule type" value="Genomic_DNA"/>
</dbReference>
<dbReference type="PANTHER" id="PTHR10755">
    <property type="entry name" value="COPROPORPHYRINOGEN III OXIDASE, MITOCHONDRIAL"/>
    <property type="match status" value="1"/>
</dbReference>